<name>A0A5A7NPJ4_9MICC</name>
<dbReference type="InterPro" id="IPR042099">
    <property type="entry name" value="ANL_N_sf"/>
</dbReference>
<dbReference type="InterPro" id="IPR020845">
    <property type="entry name" value="AMP-binding_CS"/>
</dbReference>
<keyword evidence="4" id="KW-1185">Reference proteome</keyword>
<dbReference type="PANTHER" id="PTHR43767:SF1">
    <property type="entry name" value="NONRIBOSOMAL PEPTIDE SYNTHASE PES1 (EUROFUNG)-RELATED"/>
    <property type="match status" value="1"/>
</dbReference>
<gene>
    <name evidence="3" type="primary">menE</name>
    <name evidence="3" type="ORF">NCCP1664_09730</name>
</gene>
<proteinExistence type="predicted"/>
<dbReference type="OrthoDB" id="9803968at2"/>
<dbReference type="AlphaFoldDB" id="A0A5A7NPJ4"/>
<dbReference type="Gene3D" id="3.30.300.30">
    <property type="match status" value="1"/>
</dbReference>
<dbReference type="RefSeq" id="WP_149956105.1">
    <property type="nucleotide sequence ID" value="NZ_BKDJ01000003.1"/>
</dbReference>
<dbReference type="GO" id="GO:0016878">
    <property type="term" value="F:acid-thiol ligase activity"/>
    <property type="evidence" value="ECO:0007669"/>
    <property type="project" value="UniProtKB-ARBA"/>
</dbReference>
<feature type="domain" description="AMP-binding enzyme C-terminal" evidence="2">
    <location>
        <begin position="292"/>
        <end position="356"/>
    </location>
</feature>
<dbReference type="InterPro" id="IPR045851">
    <property type="entry name" value="AMP-bd_C_sf"/>
</dbReference>
<evidence type="ECO:0000259" key="1">
    <source>
        <dbReference type="Pfam" id="PF00501"/>
    </source>
</evidence>
<dbReference type="InterPro" id="IPR000873">
    <property type="entry name" value="AMP-dep_synth/lig_dom"/>
</dbReference>
<dbReference type="Pfam" id="PF00501">
    <property type="entry name" value="AMP-binding"/>
    <property type="match status" value="1"/>
</dbReference>
<keyword evidence="3" id="KW-0436">Ligase</keyword>
<organism evidence="3 4">
    <name type="scientific">Zafaria cholistanensis</name>
    <dbReference type="NCBI Taxonomy" id="1682741"/>
    <lineage>
        <taxon>Bacteria</taxon>
        <taxon>Bacillati</taxon>
        <taxon>Actinomycetota</taxon>
        <taxon>Actinomycetes</taxon>
        <taxon>Micrococcales</taxon>
        <taxon>Micrococcaceae</taxon>
        <taxon>Zafaria</taxon>
    </lineage>
</organism>
<sequence length="369" mass="37124">MNLAPVLAALTAALEGTGPAVEILPGGAPGTFTASRVPQAPAGTAAVVRTSGSTGTPKRTLLPASALAASSAATAAELGGEGQWLLALPVTYVAGLAVLTRSIHAGTRPVALDPAASFTAEAFTAAAESLTHPFRLASLVPTQLQRLLTEPSGRTLAALRRFDALLIGGGRASDALRGEAARHGLAVRLTYGMSETCGGCVYDGVPLPGVRARAEDGRLLLGGAVVATGYLDDPELTAAHFSTDPDGVRWYRTEDLGTVSGGRVEVHGRADDVINTGGVKVSAGVVLRCVEALPGVEAALVVGVPDPEWGTAVGLAYVGDACGDAIAAAVRAGLGAAAVPRRILRLDALPLLPNGKPDRQGVLGLLAAL</sequence>
<dbReference type="InterPro" id="IPR050237">
    <property type="entry name" value="ATP-dep_AMP-bd_enzyme"/>
</dbReference>
<protein>
    <submittedName>
        <fullName evidence="3">O-succinylbenzoic acid--CoA ligase</fullName>
    </submittedName>
</protein>
<feature type="domain" description="AMP-dependent synthetase/ligase" evidence="1">
    <location>
        <begin position="37"/>
        <end position="206"/>
    </location>
</feature>
<reference evidence="3 4" key="1">
    <citation type="submission" date="2019-09" db="EMBL/GenBank/DDBJ databases">
        <title>Arthrobacter zafarii sp. nov., a moderately thermotolerant and halotolerant actinobacterium isolated from Cholistan desert soil of Pakistan.</title>
        <authorList>
            <person name="Amin A."/>
            <person name="Ahmed I."/>
            <person name="Khalid N."/>
            <person name="Schumann P."/>
            <person name="Busse H.J."/>
            <person name="Khan I.U."/>
            <person name="Li S."/>
            <person name="Li W.J."/>
        </authorList>
    </citation>
    <scope>NUCLEOTIDE SEQUENCE [LARGE SCALE GENOMIC DNA]</scope>
    <source>
        <strain evidence="3 4">NCCP-1664</strain>
    </source>
</reference>
<dbReference type="PROSITE" id="PS00455">
    <property type="entry name" value="AMP_BINDING"/>
    <property type="match status" value="1"/>
</dbReference>
<dbReference type="Proteomes" id="UP000325307">
    <property type="component" value="Unassembled WGS sequence"/>
</dbReference>
<dbReference type="SUPFAM" id="SSF56801">
    <property type="entry name" value="Acetyl-CoA synthetase-like"/>
    <property type="match status" value="1"/>
</dbReference>
<dbReference type="PANTHER" id="PTHR43767">
    <property type="entry name" value="LONG-CHAIN-FATTY-ACID--COA LIGASE"/>
    <property type="match status" value="1"/>
</dbReference>
<evidence type="ECO:0000313" key="3">
    <source>
        <dbReference type="EMBL" id="GER22476.1"/>
    </source>
</evidence>
<dbReference type="Gene3D" id="3.40.50.12780">
    <property type="entry name" value="N-terminal domain of ligase-like"/>
    <property type="match status" value="1"/>
</dbReference>
<comment type="caution">
    <text evidence="3">The sequence shown here is derived from an EMBL/GenBank/DDBJ whole genome shotgun (WGS) entry which is preliminary data.</text>
</comment>
<dbReference type="InterPro" id="IPR025110">
    <property type="entry name" value="AMP-bd_C"/>
</dbReference>
<dbReference type="Pfam" id="PF13193">
    <property type="entry name" value="AMP-binding_C"/>
    <property type="match status" value="1"/>
</dbReference>
<evidence type="ECO:0000313" key="4">
    <source>
        <dbReference type="Proteomes" id="UP000325307"/>
    </source>
</evidence>
<dbReference type="EMBL" id="BKDJ01000003">
    <property type="protein sequence ID" value="GER22476.1"/>
    <property type="molecule type" value="Genomic_DNA"/>
</dbReference>
<accession>A0A5A7NPJ4</accession>
<evidence type="ECO:0000259" key="2">
    <source>
        <dbReference type="Pfam" id="PF13193"/>
    </source>
</evidence>